<accession>A0AAE1U753</accession>
<evidence type="ECO:0000256" key="1">
    <source>
        <dbReference type="SAM" id="SignalP"/>
    </source>
</evidence>
<organism evidence="2 3">
    <name type="scientific">Petrolisthes manimaculis</name>
    <dbReference type="NCBI Taxonomy" id="1843537"/>
    <lineage>
        <taxon>Eukaryota</taxon>
        <taxon>Metazoa</taxon>
        <taxon>Ecdysozoa</taxon>
        <taxon>Arthropoda</taxon>
        <taxon>Crustacea</taxon>
        <taxon>Multicrustacea</taxon>
        <taxon>Malacostraca</taxon>
        <taxon>Eumalacostraca</taxon>
        <taxon>Eucarida</taxon>
        <taxon>Decapoda</taxon>
        <taxon>Pleocyemata</taxon>
        <taxon>Anomura</taxon>
        <taxon>Galatheoidea</taxon>
        <taxon>Porcellanidae</taxon>
        <taxon>Petrolisthes</taxon>
    </lineage>
</organism>
<comment type="caution">
    <text evidence="2">The sequence shown here is derived from an EMBL/GenBank/DDBJ whole genome shotgun (WGS) entry which is preliminary data.</text>
</comment>
<dbReference type="EMBL" id="JAWZYT010001400">
    <property type="protein sequence ID" value="KAK4312572.1"/>
    <property type="molecule type" value="Genomic_DNA"/>
</dbReference>
<proteinExistence type="predicted"/>
<evidence type="ECO:0000313" key="2">
    <source>
        <dbReference type="EMBL" id="KAK4312572.1"/>
    </source>
</evidence>
<keyword evidence="3" id="KW-1185">Reference proteome</keyword>
<sequence length="76" mass="8547">MKIVLLLLLSCLAALTLASPLPRPQERNPRLFYIQGLAQVLENVFGNIPEFFDVLKNREGIIEVDGERRHAAAHLP</sequence>
<dbReference type="AlphaFoldDB" id="A0AAE1U753"/>
<keyword evidence="1" id="KW-0732">Signal</keyword>
<protein>
    <submittedName>
        <fullName evidence="2">Uncharacterized protein</fullName>
    </submittedName>
</protein>
<evidence type="ECO:0000313" key="3">
    <source>
        <dbReference type="Proteomes" id="UP001292094"/>
    </source>
</evidence>
<reference evidence="2" key="1">
    <citation type="submission" date="2023-11" db="EMBL/GenBank/DDBJ databases">
        <title>Genome assemblies of two species of porcelain crab, Petrolisthes cinctipes and Petrolisthes manimaculis (Anomura: Porcellanidae).</title>
        <authorList>
            <person name="Angst P."/>
        </authorList>
    </citation>
    <scope>NUCLEOTIDE SEQUENCE</scope>
    <source>
        <strain evidence="2">PB745_02</strain>
        <tissue evidence="2">Gill</tissue>
    </source>
</reference>
<feature type="chain" id="PRO_5042205297" evidence="1">
    <location>
        <begin position="19"/>
        <end position="76"/>
    </location>
</feature>
<gene>
    <name evidence="2" type="ORF">Pmani_016036</name>
</gene>
<dbReference type="Proteomes" id="UP001292094">
    <property type="component" value="Unassembled WGS sequence"/>
</dbReference>
<name>A0AAE1U753_9EUCA</name>
<feature type="signal peptide" evidence="1">
    <location>
        <begin position="1"/>
        <end position="18"/>
    </location>
</feature>